<dbReference type="GO" id="GO:0016787">
    <property type="term" value="F:hydrolase activity"/>
    <property type="evidence" value="ECO:0007669"/>
    <property type="project" value="UniProtKB-KW"/>
</dbReference>
<protein>
    <submittedName>
        <fullName evidence="4">Unannotated protein</fullName>
    </submittedName>
</protein>
<proteinExistence type="inferred from homology"/>
<dbReference type="InterPro" id="IPR033140">
    <property type="entry name" value="Lipase_GDXG_put_SER_AS"/>
</dbReference>
<evidence type="ECO:0000313" key="4">
    <source>
        <dbReference type="EMBL" id="CAB4335296.1"/>
    </source>
</evidence>
<dbReference type="PANTHER" id="PTHR48081:SF8">
    <property type="entry name" value="ALPHA_BETA HYDROLASE FOLD-3 DOMAIN-CONTAINING PROTEIN-RELATED"/>
    <property type="match status" value="1"/>
</dbReference>
<dbReference type="Gene3D" id="3.40.50.1820">
    <property type="entry name" value="alpha/beta hydrolase"/>
    <property type="match status" value="1"/>
</dbReference>
<evidence type="ECO:0000256" key="2">
    <source>
        <dbReference type="ARBA" id="ARBA00022801"/>
    </source>
</evidence>
<dbReference type="Pfam" id="PF07859">
    <property type="entry name" value="Abhydrolase_3"/>
    <property type="match status" value="1"/>
</dbReference>
<comment type="similarity">
    <text evidence="1">Belongs to the 'GDXG' lipolytic enzyme family.</text>
</comment>
<dbReference type="EMBL" id="CAESAB010000014">
    <property type="protein sequence ID" value="CAB4335296.1"/>
    <property type="molecule type" value="Genomic_DNA"/>
</dbReference>
<dbReference type="InterPro" id="IPR029058">
    <property type="entry name" value="AB_hydrolase_fold"/>
</dbReference>
<gene>
    <name evidence="4" type="ORF">UFOPK3820_00523</name>
</gene>
<evidence type="ECO:0000256" key="1">
    <source>
        <dbReference type="ARBA" id="ARBA00010515"/>
    </source>
</evidence>
<dbReference type="SUPFAM" id="SSF53474">
    <property type="entry name" value="alpha/beta-Hydrolases"/>
    <property type="match status" value="1"/>
</dbReference>
<evidence type="ECO:0000259" key="3">
    <source>
        <dbReference type="Pfam" id="PF07859"/>
    </source>
</evidence>
<feature type="domain" description="Alpha/beta hydrolase fold-3" evidence="3">
    <location>
        <begin position="78"/>
        <end position="283"/>
    </location>
</feature>
<name>A0A6J5Z0X1_9ZZZZ</name>
<organism evidence="4">
    <name type="scientific">freshwater metagenome</name>
    <dbReference type="NCBI Taxonomy" id="449393"/>
    <lineage>
        <taxon>unclassified sequences</taxon>
        <taxon>metagenomes</taxon>
        <taxon>ecological metagenomes</taxon>
    </lineage>
</organism>
<dbReference type="InterPro" id="IPR050300">
    <property type="entry name" value="GDXG_lipolytic_enzyme"/>
</dbReference>
<dbReference type="AlphaFoldDB" id="A0A6J5Z0X1"/>
<accession>A0A6J5Z0X1</accession>
<dbReference type="PROSITE" id="PS01174">
    <property type="entry name" value="LIPASE_GDXG_SER"/>
    <property type="match status" value="1"/>
</dbReference>
<dbReference type="InterPro" id="IPR013094">
    <property type="entry name" value="AB_hydrolase_3"/>
</dbReference>
<reference evidence="4" key="1">
    <citation type="submission" date="2020-05" db="EMBL/GenBank/DDBJ databases">
        <authorList>
            <person name="Chiriac C."/>
            <person name="Salcher M."/>
            <person name="Ghai R."/>
            <person name="Kavagutti S V."/>
        </authorList>
    </citation>
    <scope>NUCLEOTIDE SEQUENCE</scope>
</reference>
<dbReference type="PANTHER" id="PTHR48081">
    <property type="entry name" value="AB HYDROLASE SUPERFAMILY PROTEIN C4A8.06C"/>
    <property type="match status" value="1"/>
</dbReference>
<sequence length="311" mass="34015">MTLAPEIKAFLEAGAKAGLPQVWEAPIDVIRKNTQGRVALAGPVEDIHEVVNRFIPGPTADLPIRIYRPTTNPSAPAIIFFHGGGWVLNFLDIYDAALTHLANQSGFTIISVSYQKAPEHPFPVPFDDCYATLLWVIESAKDLKIDPQALGVAGDSAGGNLASAVALKARDNKIKLSFQILIYPCNGMDFELESYCEHATGYGLSTQAMKWFWDQYLQGDSHDNNPYAVPMVANNHSNLAPAIIVTAQYDPLLSDSQRYAELLQQAGSSVVYREYAGMIHGFFANLALTPTSKQAINFVVTEMKKITQGVN</sequence>
<keyword evidence="2" id="KW-0378">Hydrolase</keyword>